<dbReference type="Proteomes" id="UP000199651">
    <property type="component" value="Unassembled WGS sequence"/>
</dbReference>
<evidence type="ECO:0000313" key="1">
    <source>
        <dbReference type="EMBL" id="SDP86248.1"/>
    </source>
</evidence>
<gene>
    <name evidence="1" type="ORF">SAMN05192558_11820</name>
</gene>
<accession>A0A1H0W6L9</accession>
<evidence type="ECO:0000313" key="2">
    <source>
        <dbReference type="Proteomes" id="UP000199651"/>
    </source>
</evidence>
<dbReference type="STRING" id="504798.SAMN05421871_11720"/>
<proteinExistence type="predicted"/>
<evidence type="ECO:0008006" key="3">
    <source>
        <dbReference type="Google" id="ProtNLM"/>
    </source>
</evidence>
<dbReference type="AlphaFoldDB" id="A0A1H0W6L9"/>
<reference evidence="2" key="1">
    <citation type="submission" date="2016-10" db="EMBL/GenBank/DDBJ databases">
        <authorList>
            <person name="Varghese N."/>
            <person name="Submissions S."/>
        </authorList>
    </citation>
    <scope>NUCLEOTIDE SEQUENCE [LARGE SCALE GENOMIC DNA]</scope>
    <source>
        <strain evidence="2">IBRC-M 10655</strain>
    </source>
</reference>
<protein>
    <recommendedName>
        <fullName evidence="3">YbjN domain-containing protein</fullName>
    </recommendedName>
</protein>
<dbReference type="EMBL" id="FNJB01000018">
    <property type="protein sequence ID" value="SDP86248.1"/>
    <property type="molecule type" value="Genomic_DNA"/>
</dbReference>
<keyword evidence="2" id="KW-1185">Reference proteome</keyword>
<sequence>MIAMATWGDLAAYVNETYDVLSEDEGEIRILFNFEHYDDEDERTQVIFLAREVLDKQHEWVQIASPVGLADKIDLKALLTEVGHTTIACGAAIMGDHVVLRHALPLTTLDLHEFTEPLSLLAGTADQIEEIFSGGDEY</sequence>
<organism evidence="1 2">
    <name type="scientific">Actinokineospora alba</name>
    <dbReference type="NCBI Taxonomy" id="504798"/>
    <lineage>
        <taxon>Bacteria</taxon>
        <taxon>Bacillati</taxon>
        <taxon>Actinomycetota</taxon>
        <taxon>Actinomycetes</taxon>
        <taxon>Pseudonocardiales</taxon>
        <taxon>Pseudonocardiaceae</taxon>
        <taxon>Actinokineospora</taxon>
    </lineage>
</organism>
<dbReference type="Gene3D" id="3.30.1460.10">
    <property type="match status" value="1"/>
</dbReference>
<name>A0A1H0W6L9_9PSEU</name>